<accession>A2BKA0</accession>
<dbReference type="STRING" id="415426.Hbut_0551"/>
<dbReference type="OrthoDB" id="1018at2157"/>
<reference evidence="2 3" key="1">
    <citation type="journal article" date="2007" name="Archaea">
        <title>The genome of Hyperthermus butylicus: a sulfur-reducing, peptide fermenting, neutrophilic Crenarchaeote growing up to 108 degrees C.</title>
        <authorList>
            <person name="Brugger K."/>
            <person name="Chen L."/>
            <person name="Stark M."/>
            <person name="Zibat A."/>
            <person name="Redder P."/>
            <person name="Ruepp A."/>
            <person name="Awayez M."/>
            <person name="She Q."/>
            <person name="Garrett R.A."/>
            <person name="Klenk H.P."/>
        </authorList>
    </citation>
    <scope>NUCLEOTIDE SEQUENCE [LARGE SCALE GENOMIC DNA]</scope>
    <source>
        <strain evidence="3">DSM 5456 / JCM 9403 / PLM1-5</strain>
    </source>
</reference>
<dbReference type="InterPro" id="IPR029063">
    <property type="entry name" value="SAM-dependent_MTases_sf"/>
</dbReference>
<dbReference type="KEGG" id="hbu:Hbut_0551"/>
<organism evidence="2 3">
    <name type="scientific">Hyperthermus butylicus (strain DSM 5456 / JCM 9403 / PLM1-5)</name>
    <dbReference type="NCBI Taxonomy" id="415426"/>
    <lineage>
        <taxon>Archaea</taxon>
        <taxon>Thermoproteota</taxon>
        <taxon>Thermoprotei</taxon>
        <taxon>Desulfurococcales</taxon>
        <taxon>Pyrodictiaceae</taxon>
        <taxon>Hyperthermus</taxon>
    </lineage>
</organism>
<name>A2BKA0_HYPBU</name>
<dbReference type="RefSeq" id="WP_011821729.1">
    <property type="nucleotide sequence ID" value="NC_008818.1"/>
</dbReference>
<dbReference type="HOGENOM" id="CLU_2327229_0_0_2"/>
<gene>
    <name evidence="2" type="ordered locus">Hbut_0551</name>
</gene>
<evidence type="ECO:0000259" key="1">
    <source>
        <dbReference type="Pfam" id="PF13649"/>
    </source>
</evidence>
<keyword evidence="3" id="KW-1185">Reference proteome</keyword>
<dbReference type="Pfam" id="PF13649">
    <property type="entry name" value="Methyltransf_25"/>
    <property type="match status" value="1"/>
</dbReference>
<dbReference type="AlphaFoldDB" id="A2BKA0"/>
<dbReference type="GeneID" id="4782892"/>
<protein>
    <recommendedName>
        <fullName evidence="1">Methyltransferase domain-containing protein</fullName>
    </recommendedName>
</protein>
<dbReference type="EMBL" id="CP000493">
    <property type="protein sequence ID" value="ABM80411.1"/>
    <property type="molecule type" value="Genomic_DNA"/>
</dbReference>
<dbReference type="Gene3D" id="3.40.50.150">
    <property type="entry name" value="Vaccinia Virus protein VP39"/>
    <property type="match status" value="1"/>
</dbReference>
<dbReference type="InterPro" id="IPR041698">
    <property type="entry name" value="Methyltransf_25"/>
</dbReference>
<dbReference type="CDD" id="cd02440">
    <property type="entry name" value="AdoMet_MTases"/>
    <property type="match status" value="1"/>
</dbReference>
<evidence type="ECO:0000313" key="2">
    <source>
        <dbReference type="EMBL" id="ABM80411.1"/>
    </source>
</evidence>
<proteinExistence type="predicted"/>
<sequence length="98" mass="10675">MLHECWQPGLGKMFRGETAKLFLKVMDSVWERGEEEAEAIAAMLKRNGVDAGSSLLELGAGNGRVAIPLARRGYRVTGVEASEVFVADGRRRVEEAGL</sequence>
<evidence type="ECO:0000313" key="3">
    <source>
        <dbReference type="Proteomes" id="UP000002593"/>
    </source>
</evidence>
<dbReference type="eggNOG" id="arCOG01791">
    <property type="taxonomic scope" value="Archaea"/>
</dbReference>
<dbReference type="EnsemblBacteria" id="ABM80411">
    <property type="protein sequence ID" value="ABM80411"/>
    <property type="gene ID" value="Hbut_0551"/>
</dbReference>
<dbReference type="SUPFAM" id="SSF53335">
    <property type="entry name" value="S-adenosyl-L-methionine-dependent methyltransferases"/>
    <property type="match status" value="1"/>
</dbReference>
<dbReference type="Proteomes" id="UP000002593">
    <property type="component" value="Chromosome"/>
</dbReference>
<feature type="domain" description="Methyltransferase" evidence="1">
    <location>
        <begin position="56"/>
        <end position="97"/>
    </location>
</feature>